<dbReference type="VEuPathDB" id="FungiDB:SAPIO_CDS1377"/>
<keyword evidence="1" id="KW-0732">Signal</keyword>
<dbReference type="EMBL" id="JOWA01000055">
    <property type="protein sequence ID" value="KEZ45980.1"/>
    <property type="molecule type" value="Genomic_DNA"/>
</dbReference>
<reference evidence="2 3" key="1">
    <citation type="journal article" date="2014" name="Genome Announc.">
        <title>Draft genome sequence of the pathogenic fungus Scedosporium apiospermum.</title>
        <authorList>
            <person name="Vandeputte P."/>
            <person name="Ghamrawi S."/>
            <person name="Rechenmann M."/>
            <person name="Iltis A."/>
            <person name="Giraud S."/>
            <person name="Fleury M."/>
            <person name="Thornton C."/>
            <person name="Delhaes L."/>
            <person name="Meyer W."/>
            <person name="Papon N."/>
            <person name="Bouchara J.P."/>
        </authorList>
    </citation>
    <scope>NUCLEOTIDE SEQUENCE [LARGE SCALE GENOMIC DNA]</scope>
    <source>
        <strain evidence="2 3">IHEM 14462</strain>
    </source>
</reference>
<organism evidence="2 3">
    <name type="scientific">Pseudallescheria apiosperma</name>
    <name type="common">Scedosporium apiospermum</name>
    <dbReference type="NCBI Taxonomy" id="563466"/>
    <lineage>
        <taxon>Eukaryota</taxon>
        <taxon>Fungi</taxon>
        <taxon>Dikarya</taxon>
        <taxon>Ascomycota</taxon>
        <taxon>Pezizomycotina</taxon>
        <taxon>Sordariomycetes</taxon>
        <taxon>Hypocreomycetidae</taxon>
        <taxon>Microascales</taxon>
        <taxon>Microascaceae</taxon>
        <taxon>Scedosporium</taxon>
    </lineage>
</organism>
<accession>A0A084GF68</accession>
<evidence type="ECO:0000256" key="1">
    <source>
        <dbReference type="SAM" id="SignalP"/>
    </source>
</evidence>
<dbReference type="Proteomes" id="UP000028545">
    <property type="component" value="Unassembled WGS sequence"/>
</dbReference>
<evidence type="ECO:0000313" key="2">
    <source>
        <dbReference type="EMBL" id="KEZ45980.1"/>
    </source>
</evidence>
<evidence type="ECO:0000313" key="3">
    <source>
        <dbReference type="Proteomes" id="UP000028545"/>
    </source>
</evidence>
<dbReference type="GeneID" id="27720449"/>
<name>A0A084GF68_PSEDA</name>
<feature type="chain" id="PRO_5001775665" description="DUF1400 domain-containing protein" evidence="1">
    <location>
        <begin position="23"/>
        <end position="194"/>
    </location>
</feature>
<evidence type="ECO:0008006" key="4">
    <source>
        <dbReference type="Google" id="ProtNLM"/>
    </source>
</evidence>
<gene>
    <name evidence="2" type="ORF">SAPIO_CDS1377</name>
</gene>
<dbReference type="HOGENOM" id="CLU_092498_2_0_1"/>
<keyword evidence="3" id="KW-1185">Reference proteome</keyword>
<dbReference type="RefSeq" id="XP_016645779.1">
    <property type="nucleotide sequence ID" value="XM_016784663.1"/>
</dbReference>
<dbReference type="Pfam" id="PF17615">
    <property type="entry name" value="C166"/>
    <property type="match status" value="1"/>
</dbReference>
<dbReference type="KEGG" id="sapo:SAPIO_CDS1377"/>
<comment type="caution">
    <text evidence="2">The sequence shown here is derived from an EMBL/GenBank/DDBJ whole genome shotgun (WGS) entry which is preliminary data.</text>
</comment>
<sequence length="194" mass="20330">MRFSFLKPVVAAMALCGTAVMGSLTPQQIADGLSSMTQKTQALQAPAQSITLINAPLIVIGQGPFPQIIYGFNDIVSTGNTLISQLEGTGPIQKRALEARGPDADLVFAAFRELSRVSQATLNILIGKANILSSVPVVGEPVATALRGFEGTIDSIAIALINLLQVHGNDMANDANSLGDTIQLAIQSYQSLNI</sequence>
<proteinExistence type="predicted"/>
<feature type="signal peptide" evidence="1">
    <location>
        <begin position="1"/>
        <end position="22"/>
    </location>
</feature>
<dbReference type="OrthoDB" id="5089392at2759"/>
<protein>
    <recommendedName>
        <fullName evidence="4">DUF1400 domain-containing protein</fullName>
    </recommendedName>
</protein>
<dbReference type="AlphaFoldDB" id="A0A084GF68"/>
<dbReference type="OMA" id="HGNDMAN"/>